<dbReference type="EMBL" id="CASHSV030000013">
    <property type="protein sequence ID" value="CAJ2636787.1"/>
    <property type="molecule type" value="Genomic_DNA"/>
</dbReference>
<organism evidence="1 2">
    <name type="scientific">Trifolium pratense</name>
    <name type="common">Red clover</name>
    <dbReference type="NCBI Taxonomy" id="57577"/>
    <lineage>
        <taxon>Eukaryota</taxon>
        <taxon>Viridiplantae</taxon>
        <taxon>Streptophyta</taxon>
        <taxon>Embryophyta</taxon>
        <taxon>Tracheophyta</taxon>
        <taxon>Spermatophyta</taxon>
        <taxon>Magnoliopsida</taxon>
        <taxon>eudicotyledons</taxon>
        <taxon>Gunneridae</taxon>
        <taxon>Pentapetalae</taxon>
        <taxon>rosids</taxon>
        <taxon>fabids</taxon>
        <taxon>Fabales</taxon>
        <taxon>Fabaceae</taxon>
        <taxon>Papilionoideae</taxon>
        <taxon>50 kb inversion clade</taxon>
        <taxon>NPAAA clade</taxon>
        <taxon>Hologalegina</taxon>
        <taxon>IRL clade</taxon>
        <taxon>Trifolieae</taxon>
        <taxon>Trifolium</taxon>
    </lineage>
</organism>
<evidence type="ECO:0000313" key="1">
    <source>
        <dbReference type="EMBL" id="CAJ2636787.1"/>
    </source>
</evidence>
<dbReference type="Proteomes" id="UP001177021">
    <property type="component" value="Unassembled WGS sequence"/>
</dbReference>
<protein>
    <submittedName>
        <fullName evidence="1">Uncharacterized protein</fullName>
    </submittedName>
</protein>
<gene>
    <name evidence="1" type="ORF">MILVUS5_LOCUS7242</name>
</gene>
<proteinExistence type="predicted"/>
<accession>A0ACB0IX84</accession>
<reference evidence="1" key="1">
    <citation type="submission" date="2023-10" db="EMBL/GenBank/DDBJ databases">
        <authorList>
            <person name="Rodriguez Cubillos JULIANA M."/>
            <person name="De Vega J."/>
        </authorList>
    </citation>
    <scope>NUCLEOTIDE SEQUENCE</scope>
</reference>
<sequence length="41" mass="4893">MKDLRFPYPWKCPKAEFSSTSSSMFELSLEGVRLYIKEFSR</sequence>
<name>A0ACB0IX84_TRIPR</name>
<comment type="caution">
    <text evidence="1">The sequence shown here is derived from an EMBL/GenBank/DDBJ whole genome shotgun (WGS) entry which is preliminary data.</text>
</comment>
<keyword evidence="2" id="KW-1185">Reference proteome</keyword>
<evidence type="ECO:0000313" key="2">
    <source>
        <dbReference type="Proteomes" id="UP001177021"/>
    </source>
</evidence>